<dbReference type="Gene3D" id="1.10.10.10">
    <property type="entry name" value="Winged helix-like DNA-binding domain superfamily/Winged helix DNA-binding domain"/>
    <property type="match status" value="1"/>
</dbReference>
<gene>
    <name evidence="1" type="ORF">ACFSBX_04655</name>
</gene>
<name>A0ABD6CJ86_9EURY</name>
<accession>A0ABD6CJ86</accession>
<organism evidence="1 2">
    <name type="scientific">Halobellus rarus</name>
    <dbReference type="NCBI Taxonomy" id="1126237"/>
    <lineage>
        <taxon>Archaea</taxon>
        <taxon>Methanobacteriati</taxon>
        <taxon>Methanobacteriota</taxon>
        <taxon>Stenosarchaea group</taxon>
        <taxon>Halobacteria</taxon>
        <taxon>Halobacteriales</taxon>
        <taxon>Haloferacaceae</taxon>
        <taxon>Halobellus</taxon>
    </lineage>
</organism>
<reference evidence="1 2" key="1">
    <citation type="journal article" date="2019" name="Int. J. Syst. Evol. Microbiol.">
        <title>The Global Catalogue of Microorganisms (GCM) 10K type strain sequencing project: providing services to taxonomists for standard genome sequencing and annotation.</title>
        <authorList>
            <consortium name="The Broad Institute Genomics Platform"/>
            <consortium name="The Broad Institute Genome Sequencing Center for Infectious Disease"/>
            <person name="Wu L."/>
            <person name="Ma J."/>
        </authorList>
    </citation>
    <scope>NUCLEOTIDE SEQUENCE [LARGE SCALE GENOMIC DNA]</scope>
    <source>
        <strain evidence="1 2">CGMCC 1.12121</strain>
    </source>
</reference>
<dbReference type="AlphaFoldDB" id="A0ABD6CJ86"/>
<dbReference type="Pfam" id="PF12840">
    <property type="entry name" value="HTH_20"/>
    <property type="match status" value="1"/>
</dbReference>
<sequence length="121" mass="13207">MSGLLPARRSVDHPPRNRTEIVVDGSGSGTVLSVLASETAHAILSTLREEPQPVSAIAETVETSLQNTRYHVERLCEAGFVEPVDTWYSPKGREMTVYGLLIDRLVIRFEDGSRSGDPAAD</sequence>
<keyword evidence="2" id="KW-1185">Reference proteome</keyword>
<dbReference type="CDD" id="cd00090">
    <property type="entry name" value="HTH_ARSR"/>
    <property type="match status" value="1"/>
</dbReference>
<dbReference type="RefSeq" id="WP_256422506.1">
    <property type="nucleotide sequence ID" value="NZ_JANHDI010000013.1"/>
</dbReference>
<evidence type="ECO:0000313" key="2">
    <source>
        <dbReference type="Proteomes" id="UP001597085"/>
    </source>
</evidence>
<dbReference type="InterPro" id="IPR036388">
    <property type="entry name" value="WH-like_DNA-bd_sf"/>
</dbReference>
<comment type="caution">
    <text evidence="1">The sequence shown here is derived from an EMBL/GenBank/DDBJ whole genome shotgun (WGS) entry which is preliminary data.</text>
</comment>
<dbReference type="Proteomes" id="UP001597085">
    <property type="component" value="Unassembled WGS sequence"/>
</dbReference>
<dbReference type="EMBL" id="JBHUDK010000004">
    <property type="protein sequence ID" value="MFD1598244.1"/>
    <property type="molecule type" value="Genomic_DNA"/>
</dbReference>
<evidence type="ECO:0000313" key="1">
    <source>
        <dbReference type="EMBL" id="MFD1598244.1"/>
    </source>
</evidence>
<proteinExistence type="predicted"/>
<protein>
    <submittedName>
        <fullName evidence="1">ArsR/SmtB family transcription factor</fullName>
    </submittedName>
</protein>
<dbReference type="InterPro" id="IPR011991">
    <property type="entry name" value="ArsR-like_HTH"/>
</dbReference>
<dbReference type="SUPFAM" id="SSF46785">
    <property type="entry name" value="Winged helix' DNA-binding domain"/>
    <property type="match status" value="1"/>
</dbReference>
<dbReference type="InterPro" id="IPR036390">
    <property type="entry name" value="WH_DNA-bd_sf"/>
</dbReference>